<proteinExistence type="predicted"/>
<feature type="transmembrane region" description="Helical" evidence="1">
    <location>
        <begin position="74"/>
        <end position="98"/>
    </location>
</feature>
<keyword evidence="3" id="KW-1185">Reference proteome</keyword>
<sequence>MKIWQWLGYLGLLPFIATLVFSIQAAPLNIDKNMPFIAYSAIILSFMAGTLWRAETELNKQKLIVSNTVSLLAFSALLLPEYMALAVLSANYWLLYFYEVKKSCATKLSETHKKYLNMRFRLTITVLLFHILASVLWINT</sequence>
<keyword evidence="1" id="KW-1133">Transmembrane helix</keyword>
<dbReference type="InterPro" id="IPR021836">
    <property type="entry name" value="DUF3429"/>
</dbReference>
<evidence type="ECO:0000313" key="3">
    <source>
        <dbReference type="Proteomes" id="UP001521137"/>
    </source>
</evidence>
<feature type="transmembrane region" description="Helical" evidence="1">
    <location>
        <begin position="36"/>
        <end position="54"/>
    </location>
</feature>
<evidence type="ECO:0000313" key="2">
    <source>
        <dbReference type="EMBL" id="MCF2948217.1"/>
    </source>
</evidence>
<evidence type="ECO:0000256" key="1">
    <source>
        <dbReference type="SAM" id="Phobius"/>
    </source>
</evidence>
<dbReference type="Proteomes" id="UP001521137">
    <property type="component" value="Unassembled WGS sequence"/>
</dbReference>
<organism evidence="2 3">
    <name type="scientific">Paraglaciecola algarum</name>
    <dbReference type="NCBI Taxonomy" id="3050085"/>
    <lineage>
        <taxon>Bacteria</taxon>
        <taxon>Pseudomonadati</taxon>
        <taxon>Pseudomonadota</taxon>
        <taxon>Gammaproteobacteria</taxon>
        <taxon>Alteromonadales</taxon>
        <taxon>Alteromonadaceae</taxon>
        <taxon>Paraglaciecola</taxon>
    </lineage>
</organism>
<keyword evidence="1" id="KW-0472">Membrane</keyword>
<protein>
    <submittedName>
        <fullName evidence="2">DUF3429 domain-containing protein</fullName>
    </submittedName>
</protein>
<dbReference type="RefSeq" id="WP_235311880.1">
    <property type="nucleotide sequence ID" value="NZ_JAKGAS010000004.1"/>
</dbReference>
<dbReference type="Pfam" id="PF11911">
    <property type="entry name" value="DUF3429"/>
    <property type="match status" value="1"/>
</dbReference>
<comment type="caution">
    <text evidence="2">The sequence shown here is derived from an EMBL/GenBank/DDBJ whole genome shotgun (WGS) entry which is preliminary data.</text>
</comment>
<gene>
    <name evidence="2" type="ORF">L0668_08880</name>
</gene>
<accession>A0ABS9D893</accession>
<keyword evidence="1" id="KW-0812">Transmembrane</keyword>
<reference evidence="2 3" key="1">
    <citation type="submission" date="2022-01" db="EMBL/GenBank/DDBJ databases">
        <title>Paraglaciecola sp. G1-23.</title>
        <authorList>
            <person name="Jin M.S."/>
            <person name="Han D.M."/>
            <person name="Kim H.M."/>
            <person name="Jeon C.O."/>
        </authorList>
    </citation>
    <scope>NUCLEOTIDE SEQUENCE [LARGE SCALE GENOMIC DNA]</scope>
    <source>
        <strain evidence="2 3">G1-23</strain>
    </source>
</reference>
<feature type="transmembrane region" description="Helical" evidence="1">
    <location>
        <begin position="119"/>
        <end position="138"/>
    </location>
</feature>
<dbReference type="EMBL" id="JAKGAS010000004">
    <property type="protein sequence ID" value="MCF2948217.1"/>
    <property type="molecule type" value="Genomic_DNA"/>
</dbReference>
<name>A0ABS9D893_9ALTE</name>
<feature type="transmembrane region" description="Helical" evidence="1">
    <location>
        <begin position="6"/>
        <end position="24"/>
    </location>
</feature>